<dbReference type="HOGENOM" id="CLU_041456_0_1_1"/>
<evidence type="ECO:0000256" key="5">
    <source>
        <dbReference type="ARBA" id="ARBA00023004"/>
    </source>
</evidence>
<dbReference type="GO" id="GO:0005783">
    <property type="term" value="C:endoplasmic reticulum"/>
    <property type="evidence" value="ECO:0007669"/>
    <property type="project" value="TreeGrafter"/>
</dbReference>
<dbReference type="PANTHER" id="PTHR10869:SF236">
    <property type="entry name" value="PROLYL 4-HYDROXYLASE ALPHA SUBUNIT DOMAIN-CONTAINING PROTEIN"/>
    <property type="match status" value="1"/>
</dbReference>
<name>A0A067MLE3_BOTB1</name>
<dbReference type="GO" id="GO:0004656">
    <property type="term" value="F:procollagen-proline 4-dioxygenase activity"/>
    <property type="evidence" value="ECO:0007669"/>
    <property type="project" value="TreeGrafter"/>
</dbReference>
<dbReference type="AlphaFoldDB" id="A0A067MLE3"/>
<dbReference type="OrthoDB" id="69177at2759"/>
<evidence type="ECO:0000256" key="2">
    <source>
        <dbReference type="ARBA" id="ARBA00022723"/>
    </source>
</evidence>
<proteinExistence type="predicted"/>
<evidence type="ECO:0000256" key="1">
    <source>
        <dbReference type="ARBA" id="ARBA00001961"/>
    </source>
</evidence>
<evidence type="ECO:0000256" key="3">
    <source>
        <dbReference type="ARBA" id="ARBA00022964"/>
    </source>
</evidence>
<dbReference type="GO" id="GO:0005506">
    <property type="term" value="F:iron ion binding"/>
    <property type="evidence" value="ECO:0007669"/>
    <property type="project" value="InterPro"/>
</dbReference>
<organism evidence="7 8">
    <name type="scientific">Botryobasidium botryosum (strain FD-172 SS1)</name>
    <dbReference type="NCBI Taxonomy" id="930990"/>
    <lineage>
        <taxon>Eukaryota</taxon>
        <taxon>Fungi</taxon>
        <taxon>Dikarya</taxon>
        <taxon>Basidiomycota</taxon>
        <taxon>Agaricomycotina</taxon>
        <taxon>Agaricomycetes</taxon>
        <taxon>Cantharellales</taxon>
        <taxon>Botryobasidiaceae</taxon>
        <taxon>Botryobasidium</taxon>
    </lineage>
</organism>
<dbReference type="Gene3D" id="2.60.120.620">
    <property type="entry name" value="q2cbj1_9rhob like domain"/>
    <property type="match status" value="1"/>
</dbReference>
<reference evidence="8" key="1">
    <citation type="journal article" date="2014" name="Proc. Natl. Acad. Sci. U.S.A.">
        <title>Extensive sampling of basidiomycete genomes demonstrates inadequacy of the white-rot/brown-rot paradigm for wood decay fungi.</title>
        <authorList>
            <person name="Riley R."/>
            <person name="Salamov A.A."/>
            <person name="Brown D.W."/>
            <person name="Nagy L.G."/>
            <person name="Floudas D."/>
            <person name="Held B.W."/>
            <person name="Levasseur A."/>
            <person name="Lombard V."/>
            <person name="Morin E."/>
            <person name="Otillar R."/>
            <person name="Lindquist E.A."/>
            <person name="Sun H."/>
            <person name="LaButti K.M."/>
            <person name="Schmutz J."/>
            <person name="Jabbour D."/>
            <person name="Luo H."/>
            <person name="Baker S.E."/>
            <person name="Pisabarro A.G."/>
            <person name="Walton J.D."/>
            <person name="Blanchette R.A."/>
            <person name="Henrissat B."/>
            <person name="Martin F."/>
            <person name="Cullen D."/>
            <person name="Hibbett D.S."/>
            <person name="Grigoriev I.V."/>
        </authorList>
    </citation>
    <scope>NUCLEOTIDE SEQUENCE [LARGE SCALE GENOMIC DNA]</scope>
    <source>
        <strain evidence="8">FD-172 SS1</strain>
    </source>
</reference>
<keyword evidence="2" id="KW-0479">Metal-binding</keyword>
<dbReference type="EMBL" id="KL198028">
    <property type="protein sequence ID" value="KDQ16334.1"/>
    <property type="molecule type" value="Genomic_DNA"/>
</dbReference>
<gene>
    <name evidence="7" type="ORF">BOTBODRAFT_107258</name>
</gene>
<feature type="domain" description="Prolyl 4-hydroxylase alpha subunit" evidence="6">
    <location>
        <begin position="38"/>
        <end position="199"/>
    </location>
</feature>
<keyword evidence="4" id="KW-0560">Oxidoreductase</keyword>
<keyword evidence="5" id="KW-0408">Iron</keyword>
<keyword evidence="8" id="KW-1185">Reference proteome</keyword>
<dbReference type="InParanoid" id="A0A067MLE3"/>
<evidence type="ECO:0000259" key="6">
    <source>
        <dbReference type="SMART" id="SM00702"/>
    </source>
</evidence>
<accession>A0A067MLE3</accession>
<dbReference type="GO" id="GO:0031418">
    <property type="term" value="F:L-ascorbic acid binding"/>
    <property type="evidence" value="ECO:0007669"/>
    <property type="project" value="InterPro"/>
</dbReference>
<dbReference type="PANTHER" id="PTHR10869">
    <property type="entry name" value="PROLYL 4-HYDROXYLASE ALPHA SUBUNIT"/>
    <property type="match status" value="1"/>
</dbReference>
<dbReference type="InterPro" id="IPR045054">
    <property type="entry name" value="P4HA-like"/>
</dbReference>
<dbReference type="Proteomes" id="UP000027195">
    <property type="component" value="Unassembled WGS sequence"/>
</dbReference>
<evidence type="ECO:0000256" key="4">
    <source>
        <dbReference type="ARBA" id="ARBA00023002"/>
    </source>
</evidence>
<comment type="cofactor">
    <cofactor evidence="1">
        <name>L-ascorbate</name>
        <dbReference type="ChEBI" id="CHEBI:38290"/>
    </cofactor>
</comment>
<protein>
    <recommendedName>
        <fullName evidence="6">Prolyl 4-hydroxylase alpha subunit domain-containing protein</fullName>
    </recommendedName>
</protein>
<sequence length="199" mass="22068">MPRKGSVKVSEIVSQPPAIKWPIITPKDYISSRVLEEDQIILIDEFLSAAECKQFSALIESLPLQATPPAKRGEAERVNHRMSVQDPAFAAMMYEAIAPHVASLPSFQKHLAPPAKPHSLNSNIRLYRYHPGQYFGPHYDDSVGDAAAGTWSEWTLLLYITGEEDGVVGGQTVFHKPMGKKKTEEIVPSLNRGTALLHR</sequence>
<evidence type="ECO:0000313" key="7">
    <source>
        <dbReference type="EMBL" id="KDQ16334.1"/>
    </source>
</evidence>
<keyword evidence="3" id="KW-0223">Dioxygenase</keyword>
<dbReference type="InterPro" id="IPR006620">
    <property type="entry name" value="Pro_4_hyd_alph"/>
</dbReference>
<dbReference type="SMART" id="SM00702">
    <property type="entry name" value="P4Hc"/>
    <property type="match status" value="1"/>
</dbReference>
<evidence type="ECO:0000313" key="8">
    <source>
        <dbReference type="Proteomes" id="UP000027195"/>
    </source>
</evidence>